<evidence type="ECO:0000313" key="2">
    <source>
        <dbReference type="EMBL" id="MFC7381537.1"/>
    </source>
</evidence>
<evidence type="ECO:0000259" key="1">
    <source>
        <dbReference type="PROSITE" id="PS51186"/>
    </source>
</evidence>
<keyword evidence="2" id="KW-0012">Acyltransferase</keyword>
<evidence type="ECO:0000313" key="3">
    <source>
        <dbReference type="Proteomes" id="UP001596496"/>
    </source>
</evidence>
<comment type="caution">
    <text evidence="2">The sequence shown here is derived from an EMBL/GenBank/DDBJ whole genome shotgun (WGS) entry which is preliminary data.</text>
</comment>
<gene>
    <name evidence="2" type="ORF">ACFQSB_04905</name>
</gene>
<dbReference type="PROSITE" id="PS51186">
    <property type="entry name" value="GNAT"/>
    <property type="match status" value="1"/>
</dbReference>
<name>A0ABW2NXQ2_9ACTN</name>
<feature type="domain" description="N-acetyltransferase" evidence="1">
    <location>
        <begin position="98"/>
        <end position="236"/>
    </location>
</feature>
<dbReference type="CDD" id="cd04301">
    <property type="entry name" value="NAT_SF"/>
    <property type="match status" value="1"/>
</dbReference>
<organism evidence="2 3">
    <name type="scientific">Sphaerisporangium rhizosphaerae</name>
    <dbReference type="NCBI Taxonomy" id="2269375"/>
    <lineage>
        <taxon>Bacteria</taxon>
        <taxon>Bacillati</taxon>
        <taxon>Actinomycetota</taxon>
        <taxon>Actinomycetes</taxon>
        <taxon>Streptosporangiales</taxon>
        <taxon>Streptosporangiaceae</taxon>
        <taxon>Sphaerisporangium</taxon>
    </lineage>
</organism>
<reference evidence="3" key="1">
    <citation type="journal article" date="2019" name="Int. J. Syst. Evol. Microbiol.">
        <title>The Global Catalogue of Microorganisms (GCM) 10K type strain sequencing project: providing services to taxonomists for standard genome sequencing and annotation.</title>
        <authorList>
            <consortium name="The Broad Institute Genomics Platform"/>
            <consortium name="The Broad Institute Genome Sequencing Center for Infectious Disease"/>
            <person name="Wu L."/>
            <person name="Ma J."/>
        </authorList>
    </citation>
    <scope>NUCLEOTIDE SEQUENCE [LARGE SCALE GENOMIC DNA]</scope>
    <source>
        <strain evidence="3">CECT 7649</strain>
    </source>
</reference>
<dbReference type="SUPFAM" id="SSF55729">
    <property type="entry name" value="Acyl-CoA N-acyltransferases (Nat)"/>
    <property type="match status" value="1"/>
</dbReference>
<dbReference type="EMBL" id="JBHTCG010000002">
    <property type="protein sequence ID" value="MFC7381537.1"/>
    <property type="molecule type" value="Genomic_DNA"/>
</dbReference>
<dbReference type="EC" id="2.3.1.-" evidence="2"/>
<dbReference type="GO" id="GO:0016746">
    <property type="term" value="F:acyltransferase activity"/>
    <property type="evidence" value="ECO:0007669"/>
    <property type="project" value="UniProtKB-KW"/>
</dbReference>
<keyword evidence="3" id="KW-1185">Reference proteome</keyword>
<dbReference type="RefSeq" id="WP_380824472.1">
    <property type="nucleotide sequence ID" value="NZ_JBHTCG010000002.1"/>
</dbReference>
<keyword evidence="2" id="KW-0808">Transferase</keyword>
<accession>A0ABW2NXQ2</accession>
<dbReference type="InterPro" id="IPR016181">
    <property type="entry name" value="Acyl_CoA_acyltransferase"/>
</dbReference>
<dbReference type="InterPro" id="IPR000182">
    <property type="entry name" value="GNAT_dom"/>
</dbReference>
<protein>
    <submittedName>
        <fullName evidence="2">GNAT family N-acetyltransferase</fullName>
        <ecNumber evidence="2">2.3.1.-</ecNumber>
    </submittedName>
</protein>
<dbReference type="Gene3D" id="3.40.630.30">
    <property type="match status" value="1"/>
</dbReference>
<dbReference type="Proteomes" id="UP001596496">
    <property type="component" value="Unassembled WGS sequence"/>
</dbReference>
<dbReference type="Pfam" id="PF00583">
    <property type="entry name" value="Acetyltransf_1"/>
    <property type="match status" value="1"/>
</dbReference>
<sequence length="236" mass="25451">MPSPLETARFGRTVERLTVTADSPARLDDVREAILASTAEVLVLRYPAEHVTWYAGLTGLGRTALFADALVYWHLVAGRGRPPEPSPDLGTRPISGAVEVEDLVDAIFSGYANHYAANPLFTAAQATAGYREWALRSAEEGHCLALHDPGTQALLGLATLDEDGPATEILLAGVVPSAQGRGLYGHLLKGVEDRALARGATRVLISTQAHNVRVQRAWSRYGFEPVRTVLTVHLLR</sequence>
<proteinExistence type="predicted"/>